<gene>
    <name evidence="2" type="ORF">UFOVP5_50</name>
</gene>
<evidence type="ECO:0000313" key="2">
    <source>
        <dbReference type="EMBL" id="CAB4120813.1"/>
    </source>
</evidence>
<accession>A0A6J5KHF2</accession>
<reference evidence="2" key="1">
    <citation type="submission" date="2020-04" db="EMBL/GenBank/DDBJ databases">
        <authorList>
            <person name="Chiriac C."/>
            <person name="Salcher M."/>
            <person name="Ghai R."/>
            <person name="Kavagutti S V."/>
        </authorList>
    </citation>
    <scope>NUCLEOTIDE SEQUENCE</scope>
</reference>
<dbReference type="EMBL" id="LR796135">
    <property type="protein sequence ID" value="CAB4120813.1"/>
    <property type="molecule type" value="Genomic_DNA"/>
</dbReference>
<evidence type="ECO:0000259" key="1">
    <source>
        <dbReference type="Pfam" id="PF18932"/>
    </source>
</evidence>
<proteinExistence type="predicted"/>
<dbReference type="InterPro" id="IPR043736">
    <property type="entry name" value="DUF5681"/>
</dbReference>
<dbReference type="Pfam" id="PF18932">
    <property type="entry name" value="DUF5681"/>
    <property type="match status" value="1"/>
</dbReference>
<protein>
    <recommendedName>
        <fullName evidence="1">DUF5681 domain-containing protein</fullName>
    </recommendedName>
</protein>
<feature type="domain" description="DUF5681" evidence="1">
    <location>
        <begin position="3"/>
        <end position="67"/>
    </location>
</feature>
<organism evidence="2">
    <name type="scientific">uncultured Caudovirales phage</name>
    <dbReference type="NCBI Taxonomy" id="2100421"/>
    <lineage>
        <taxon>Viruses</taxon>
        <taxon>Duplodnaviria</taxon>
        <taxon>Heunggongvirae</taxon>
        <taxon>Uroviricota</taxon>
        <taxon>Caudoviricetes</taxon>
        <taxon>Peduoviridae</taxon>
        <taxon>Maltschvirus</taxon>
        <taxon>Maltschvirus maltsch</taxon>
    </lineage>
</organism>
<name>A0A6J5KHF2_9CAUD</name>
<sequence>MPFVKGQSGNPNGRPKTLLADGRSLADLAREHTVAAVETLVEVMTNQEAAENARVSAAGAILDRGWGRPKQDLGLDASDDLVAIWDAMQERKRLHGIQG</sequence>